<dbReference type="AlphaFoldDB" id="A0A9N8EEY0"/>
<organism evidence="2 3">
    <name type="scientific">Seminavis robusta</name>
    <dbReference type="NCBI Taxonomy" id="568900"/>
    <lineage>
        <taxon>Eukaryota</taxon>
        <taxon>Sar</taxon>
        <taxon>Stramenopiles</taxon>
        <taxon>Ochrophyta</taxon>
        <taxon>Bacillariophyta</taxon>
        <taxon>Bacillariophyceae</taxon>
        <taxon>Bacillariophycidae</taxon>
        <taxon>Naviculales</taxon>
        <taxon>Naviculaceae</taxon>
        <taxon>Seminavis</taxon>
    </lineage>
</organism>
<accession>A0A9N8EEY0</accession>
<evidence type="ECO:0000256" key="1">
    <source>
        <dbReference type="SAM" id="Phobius"/>
    </source>
</evidence>
<comment type="caution">
    <text evidence="2">The sequence shown here is derived from an EMBL/GenBank/DDBJ whole genome shotgun (WGS) entry which is preliminary data.</text>
</comment>
<keyword evidence="1" id="KW-1133">Transmembrane helix</keyword>
<evidence type="ECO:0000313" key="3">
    <source>
        <dbReference type="Proteomes" id="UP001153069"/>
    </source>
</evidence>
<sequence>MTDVNTGRTGINPYRSADVEHGAKSLAMVFGVALVPFIMAFAFYNLTEIWIFQVLFGILAVAVAVYTLYCLTLAITAVSHDIKRRKESLLARWGDLEDIGPKLGAALFVMIFVPLLFIFEVPCFFIYYFFQPLIQSKQKSR</sequence>
<keyword evidence="1" id="KW-0812">Transmembrane</keyword>
<name>A0A9N8EEY0_9STRA</name>
<reference evidence="2" key="1">
    <citation type="submission" date="2020-06" db="EMBL/GenBank/DDBJ databases">
        <authorList>
            <consortium name="Plant Systems Biology data submission"/>
        </authorList>
    </citation>
    <scope>NUCLEOTIDE SEQUENCE</scope>
    <source>
        <strain evidence="2">D6</strain>
    </source>
</reference>
<protein>
    <submittedName>
        <fullName evidence="2">Uncharacterized protein</fullName>
    </submittedName>
</protein>
<dbReference type="EMBL" id="CAICTM010000992">
    <property type="protein sequence ID" value="CAB9519165.1"/>
    <property type="molecule type" value="Genomic_DNA"/>
</dbReference>
<feature type="transmembrane region" description="Helical" evidence="1">
    <location>
        <begin position="103"/>
        <end position="130"/>
    </location>
</feature>
<keyword evidence="1" id="KW-0472">Membrane</keyword>
<evidence type="ECO:0000313" key="2">
    <source>
        <dbReference type="EMBL" id="CAB9519165.1"/>
    </source>
</evidence>
<keyword evidence="3" id="KW-1185">Reference proteome</keyword>
<feature type="transmembrane region" description="Helical" evidence="1">
    <location>
        <begin position="50"/>
        <end position="82"/>
    </location>
</feature>
<proteinExistence type="predicted"/>
<dbReference type="Proteomes" id="UP001153069">
    <property type="component" value="Unassembled WGS sequence"/>
</dbReference>
<feature type="transmembrane region" description="Helical" evidence="1">
    <location>
        <begin position="25"/>
        <end position="44"/>
    </location>
</feature>
<gene>
    <name evidence="2" type="ORF">SEMRO_994_G229030.1</name>
</gene>